<dbReference type="SUPFAM" id="SSF160387">
    <property type="entry name" value="NosL/MerB-like"/>
    <property type="match status" value="1"/>
</dbReference>
<dbReference type="Proteomes" id="UP000233343">
    <property type="component" value="Unassembled WGS sequence"/>
</dbReference>
<evidence type="ECO:0000259" key="3">
    <source>
        <dbReference type="PROSITE" id="PS51000"/>
    </source>
</evidence>
<name>A0A2N0ZL96_9BACI</name>
<keyword evidence="1" id="KW-0805">Transcription regulation</keyword>
<dbReference type="PROSITE" id="PS51000">
    <property type="entry name" value="HTH_DEOR_2"/>
    <property type="match status" value="1"/>
</dbReference>
<dbReference type="InterPro" id="IPR036388">
    <property type="entry name" value="WH-like_DNA-bd_sf"/>
</dbReference>
<sequence>MLPIERQQQILAWLEEEGTLKVSDISERLKVSEMTIYRDIKQLVSENKAAKTTNGVALFQKEKSFSSNQCAYCFKEGKSRLSMQIIMHDHSVEHACCPHCGLLMFSERRDEISQLICHDFLYDTTISAKMATFLLQPDIQIHCCEPQVIAFQSTKHAKQFQKGFGGEICDLEKAIHIIKSEMQGETCKH</sequence>
<dbReference type="InterPro" id="IPR008719">
    <property type="entry name" value="N2O_reductase_NosL"/>
</dbReference>
<dbReference type="PANTHER" id="PTHR41247:SF1">
    <property type="entry name" value="HTH-TYPE TRANSCRIPTIONAL REPRESSOR YCNK"/>
    <property type="match status" value="1"/>
</dbReference>
<evidence type="ECO:0000313" key="5">
    <source>
        <dbReference type="Proteomes" id="UP000233343"/>
    </source>
</evidence>
<dbReference type="EMBL" id="PISD01000008">
    <property type="protein sequence ID" value="PKG30268.1"/>
    <property type="molecule type" value="Genomic_DNA"/>
</dbReference>
<dbReference type="SUPFAM" id="SSF46785">
    <property type="entry name" value="Winged helix' DNA-binding domain"/>
    <property type="match status" value="1"/>
</dbReference>
<keyword evidence="2" id="KW-0804">Transcription</keyword>
<comment type="caution">
    <text evidence="4">The sequence shown here is derived from an EMBL/GenBank/DDBJ whole genome shotgun (WGS) entry which is preliminary data.</text>
</comment>
<reference evidence="4 5" key="1">
    <citation type="journal article" date="2010" name="Int. J. Syst. Evol. Microbiol.">
        <title>Bacillus horneckiae sp. nov., isolated from a spacecraft-assembly clean room.</title>
        <authorList>
            <person name="Vaishampayan P."/>
            <person name="Probst A."/>
            <person name="Krishnamurthi S."/>
            <person name="Ghosh S."/>
            <person name="Osman S."/>
            <person name="McDowall A."/>
            <person name="Ruckmani A."/>
            <person name="Mayilraj S."/>
            <person name="Venkateswaran K."/>
        </authorList>
    </citation>
    <scope>NUCLEOTIDE SEQUENCE [LARGE SCALE GENOMIC DNA]</scope>
    <source>
        <strain evidence="5">1PO1SC</strain>
    </source>
</reference>
<dbReference type="InterPro" id="IPR001034">
    <property type="entry name" value="DeoR_HTH"/>
</dbReference>
<proteinExistence type="predicted"/>
<dbReference type="Gene3D" id="1.10.10.10">
    <property type="entry name" value="Winged helix-like DNA-binding domain superfamily/Winged helix DNA-binding domain"/>
    <property type="match status" value="1"/>
</dbReference>
<evidence type="ECO:0000256" key="1">
    <source>
        <dbReference type="ARBA" id="ARBA00023015"/>
    </source>
</evidence>
<dbReference type="SMART" id="SM00420">
    <property type="entry name" value="HTH_DEOR"/>
    <property type="match status" value="1"/>
</dbReference>
<dbReference type="RefSeq" id="WP_066199706.1">
    <property type="nucleotide sequence ID" value="NZ_CP194732.1"/>
</dbReference>
<dbReference type="PANTHER" id="PTHR41247">
    <property type="entry name" value="HTH-TYPE TRANSCRIPTIONAL REPRESSOR YCNK"/>
    <property type="match status" value="1"/>
</dbReference>
<dbReference type="InterPro" id="IPR036390">
    <property type="entry name" value="WH_DNA-bd_sf"/>
</dbReference>
<feature type="domain" description="HTH deoR-type" evidence="3">
    <location>
        <begin position="3"/>
        <end position="58"/>
    </location>
</feature>
<dbReference type="GO" id="GO:0003700">
    <property type="term" value="F:DNA-binding transcription factor activity"/>
    <property type="evidence" value="ECO:0007669"/>
    <property type="project" value="InterPro"/>
</dbReference>
<evidence type="ECO:0000256" key="2">
    <source>
        <dbReference type="ARBA" id="ARBA00023163"/>
    </source>
</evidence>
<gene>
    <name evidence="4" type="ORF">CWS20_04570</name>
</gene>
<accession>A0A2N0ZL96</accession>
<evidence type="ECO:0000313" key="4">
    <source>
        <dbReference type="EMBL" id="PKG30268.1"/>
    </source>
</evidence>
<protein>
    <submittedName>
        <fullName evidence="4">DeoR/GlpR transcriptional regulator</fullName>
    </submittedName>
</protein>
<dbReference type="AlphaFoldDB" id="A0A2N0ZL96"/>
<organism evidence="4 5">
    <name type="scientific">Cytobacillus horneckiae</name>
    <dbReference type="NCBI Taxonomy" id="549687"/>
    <lineage>
        <taxon>Bacteria</taxon>
        <taxon>Bacillati</taxon>
        <taxon>Bacillota</taxon>
        <taxon>Bacilli</taxon>
        <taxon>Bacillales</taxon>
        <taxon>Bacillaceae</taxon>
        <taxon>Cytobacillus</taxon>
    </lineage>
</organism>
<dbReference type="Pfam" id="PF08220">
    <property type="entry name" value="HTH_DeoR"/>
    <property type="match status" value="1"/>
</dbReference>
<keyword evidence="5" id="KW-1185">Reference proteome</keyword>